<dbReference type="InterPro" id="IPR017921">
    <property type="entry name" value="Znf_CTCHY"/>
</dbReference>
<dbReference type="InterPro" id="IPR037274">
    <property type="entry name" value="Znf_CHY_sf"/>
</dbReference>
<dbReference type="Proteomes" id="UP001163255">
    <property type="component" value="Chromosome"/>
</dbReference>
<feature type="region of interest" description="Disordered" evidence="4">
    <location>
        <begin position="477"/>
        <end position="504"/>
    </location>
</feature>
<keyword evidence="9" id="KW-1185">Reference proteome</keyword>
<keyword evidence="2" id="KW-0863">Zinc-finger</keyword>
<dbReference type="PROSITE" id="PS51266">
    <property type="entry name" value="ZF_CHY"/>
    <property type="match status" value="1"/>
</dbReference>
<evidence type="ECO:0000259" key="7">
    <source>
        <dbReference type="PROSITE" id="PS51270"/>
    </source>
</evidence>
<evidence type="ECO:0000259" key="6">
    <source>
        <dbReference type="PROSITE" id="PS51266"/>
    </source>
</evidence>
<protein>
    <submittedName>
        <fullName evidence="8">CHY zinc finger protein</fullName>
    </submittedName>
</protein>
<gene>
    <name evidence="8" type="ORF">NX720_04945</name>
</gene>
<dbReference type="SUPFAM" id="SSF57850">
    <property type="entry name" value="RING/U-box"/>
    <property type="match status" value="1"/>
</dbReference>
<dbReference type="PROSITE" id="PS51270">
    <property type="entry name" value="ZF_CTCHY"/>
    <property type="match status" value="1"/>
</dbReference>
<dbReference type="InterPro" id="IPR013083">
    <property type="entry name" value="Znf_RING/FYVE/PHD"/>
</dbReference>
<dbReference type="InterPro" id="IPR037275">
    <property type="entry name" value="Znf_CTCHY_sf"/>
</dbReference>
<dbReference type="Pfam" id="PF13639">
    <property type="entry name" value="zf-RING_2"/>
    <property type="match status" value="1"/>
</dbReference>
<keyword evidence="1" id="KW-0479">Metal-binding</keyword>
<sequence length="680" mass="76487">MRKSFKEKIRPEIIISMLSGWSKLLVIVVCLLSLASEIQAKKVHYIRYEKIISSEKKINLYIQLTRLDDGTITVQNIGEHLREVIESAAKHDLCLYDGDSSGLLTLTPALSNVGAADQKVVDSAPIDTLISHLERIGITHANPMIASRLRLISEGTHEVSSGSNNPERGTPVEELIDVVRCLRRMITGTNLSLVFNNIAALELRVVVPEMVVRSDMPPLFTVLRVRRSSENNSLVFRLRQAHRPSQPFDLVINDNGSSNVHIQGSSSSQFQMIRFSQRPQLCLLSDACEVQDGETYYLKKIQPKAKNLLASFHQLITLLGLTVWSELDEYINNDHYDLRIWFEQFRRYQPGILSYLNELLQQYDSQSWEQDAINEVIDGFQELPMRDYRPNLDSTGHDGNQGSEIFNNNESADSGVSRPSANSAPGASRAQLHANLLNQARRVTSVADVLSSNLESDLLGLLSEFAGATGINQQRQAATGSTEGLYPANTHRTVRSNHEHSSTSCPHYERSCSVRFACCDQWWPCHRCHNSKSNCGERTLKSFDAQQIKCNLCGEEQALGQYCQKCSLRFGDYFCSTCKHLTGYEDNPYHCDKCGICRRHGDRAYHCDTCGICLDRSLQGNHKCREGTAHEECCICLEDSFTGCKILRCGHRVHKECLSRWVGASTNGCPICRQPLNNRR</sequence>
<dbReference type="RefSeq" id="WP_262599790.1">
    <property type="nucleotide sequence ID" value="NZ_CP103300.1"/>
</dbReference>
<dbReference type="PROSITE" id="PS50089">
    <property type="entry name" value="ZF_RING_2"/>
    <property type="match status" value="1"/>
</dbReference>
<feature type="domain" description="CTCHY-type" evidence="7">
    <location>
        <begin position="570"/>
        <end position="632"/>
    </location>
</feature>
<keyword evidence="3" id="KW-0862">Zinc</keyword>
<feature type="region of interest" description="Disordered" evidence="4">
    <location>
        <begin position="388"/>
        <end position="428"/>
    </location>
</feature>
<dbReference type="Gene3D" id="3.30.40.10">
    <property type="entry name" value="Zinc/RING finger domain, C3HC4 (zinc finger)"/>
    <property type="match status" value="1"/>
</dbReference>
<reference evidence="8" key="1">
    <citation type="submission" date="2022-10" db="EMBL/GenBank/DDBJ databases">
        <title>Completed Genome Sequence of two octocoral isolated bacterium, Endozoicomonas euniceicola EF212T and Endozoicomonas gorgoniicola PS125T.</title>
        <authorList>
            <person name="Chiou Y.-J."/>
            <person name="Chen Y.-H."/>
        </authorList>
    </citation>
    <scope>NUCLEOTIDE SEQUENCE</scope>
    <source>
        <strain evidence="8">EF212</strain>
    </source>
</reference>
<dbReference type="InterPro" id="IPR008913">
    <property type="entry name" value="Znf_CHY"/>
</dbReference>
<dbReference type="SUPFAM" id="SSF161219">
    <property type="entry name" value="CHY zinc finger-like"/>
    <property type="match status" value="1"/>
</dbReference>
<dbReference type="PANTHER" id="PTHR21319:SF53">
    <property type="entry name" value="RING FINGER AND CHY ZINC FINGER DOMAIN-CONTAINING PROTEIN 1"/>
    <property type="match status" value="1"/>
</dbReference>
<evidence type="ECO:0000256" key="4">
    <source>
        <dbReference type="SAM" id="MobiDB-lite"/>
    </source>
</evidence>
<organism evidence="8 9">
    <name type="scientific">Endozoicomonas euniceicola</name>
    <dbReference type="NCBI Taxonomy" id="1234143"/>
    <lineage>
        <taxon>Bacteria</taxon>
        <taxon>Pseudomonadati</taxon>
        <taxon>Pseudomonadota</taxon>
        <taxon>Gammaproteobacteria</taxon>
        <taxon>Oceanospirillales</taxon>
        <taxon>Endozoicomonadaceae</taxon>
        <taxon>Endozoicomonas</taxon>
    </lineage>
</organism>
<feature type="domain" description="RING-type" evidence="5">
    <location>
        <begin position="633"/>
        <end position="673"/>
    </location>
</feature>
<evidence type="ECO:0000313" key="8">
    <source>
        <dbReference type="EMBL" id="UYM17273.1"/>
    </source>
</evidence>
<evidence type="ECO:0000256" key="3">
    <source>
        <dbReference type="ARBA" id="ARBA00022833"/>
    </source>
</evidence>
<dbReference type="SUPFAM" id="SSF161245">
    <property type="entry name" value="Zinc hairpin stack"/>
    <property type="match status" value="1"/>
</dbReference>
<feature type="compositionally biased region" description="Polar residues" evidence="4">
    <location>
        <begin position="392"/>
        <end position="425"/>
    </location>
</feature>
<evidence type="ECO:0000256" key="1">
    <source>
        <dbReference type="ARBA" id="ARBA00022723"/>
    </source>
</evidence>
<evidence type="ECO:0000313" key="9">
    <source>
        <dbReference type="Proteomes" id="UP001163255"/>
    </source>
</evidence>
<evidence type="ECO:0000256" key="2">
    <source>
        <dbReference type="ARBA" id="ARBA00022771"/>
    </source>
</evidence>
<dbReference type="Pfam" id="PF05495">
    <property type="entry name" value="zf-CHY"/>
    <property type="match status" value="1"/>
</dbReference>
<feature type="domain" description="CHY-type" evidence="6">
    <location>
        <begin position="498"/>
        <end position="568"/>
    </location>
</feature>
<name>A0ABY6GWX2_9GAMM</name>
<dbReference type="SMART" id="SM00184">
    <property type="entry name" value="RING"/>
    <property type="match status" value="1"/>
</dbReference>
<dbReference type="EMBL" id="CP103300">
    <property type="protein sequence ID" value="UYM17273.1"/>
    <property type="molecule type" value="Genomic_DNA"/>
</dbReference>
<evidence type="ECO:0000259" key="5">
    <source>
        <dbReference type="PROSITE" id="PS50089"/>
    </source>
</evidence>
<accession>A0ABY6GWX2</accession>
<dbReference type="InterPro" id="IPR001841">
    <property type="entry name" value="Znf_RING"/>
</dbReference>
<dbReference type="PANTHER" id="PTHR21319">
    <property type="entry name" value="RING FINGER AND CHY ZINC FINGER DOMAIN-CONTAINING PROTEIN 1"/>
    <property type="match status" value="1"/>
</dbReference>
<proteinExistence type="predicted"/>